<dbReference type="EMBL" id="BAAAYL010000003">
    <property type="protein sequence ID" value="GAA3381219.1"/>
    <property type="molecule type" value="Genomic_DNA"/>
</dbReference>
<name>A0ABP6SN60_9ACTN</name>
<evidence type="ECO:0000313" key="1">
    <source>
        <dbReference type="EMBL" id="GAA3367932.1"/>
    </source>
</evidence>
<organism evidence="3 4">
    <name type="scientific">Streptomyces sannanensis</name>
    <dbReference type="NCBI Taxonomy" id="285536"/>
    <lineage>
        <taxon>Bacteria</taxon>
        <taxon>Bacillati</taxon>
        <taxon>Actinomycetota</taxon>
        <taxon>Actinomycetes</taxon>
        <taxon>Kitasatosporales</taxon>
        <taxon>Streptomycetaceae</taxon>
        <taxon>Streptomyces</taxon>
    </lineage>
</organism>
<evidence type="ECO:0000313" key="2">
    <source>
        <dbReference type="EMBL" id="GAA3379760.1"/>
    </source>
</evidence>
<reference evidence="3" key="1">
    <citation type="journal article" date="2014" name="Int. J. Syst. Evol. Microbiol.">
        <title>Complete genome of a new Firmicutes species belonging to the dominant human colonic microbiota ('Ruminococcus bicirculans') reveals two chromosomes and a selective capacity to utilize plant glucans.</title>
        <authorList>
            <consortium name="NISC Comparative Sequencing Program"/>
            <person name="Wegmann U."/>
            <person name="Louis P."/>
            <person name="Goesmann A."/>
            <person name="Henrissat B."/>
            <person name="Duncan S.H."/>
            <person name="Flint H.J."/>
        </authorList>
    </citation>
    <scope>NUCLEOTIDE SEQUENCE</scope>
    <source>
        <strain evidence="3">JCM 9651</strain>
    </source>
</reference>
<evidence type="ECO:0000313" key="3">
    <source>
        <dbReference type="EMBL" id="GAA3381219.1"/>
    </source>
</evidence>
<reference evidence="3" key="3">
    <citation type="submission" date="2023-12" db="EMBL/GenBank/DDBJ databases">
        <authorList>
            <person name="Sun Q."/>
            <person name="Inoue M."/>
        </authorList>
    </citation>
    <scope>NUCLEOTIDE SEQUENCE</scope>
    <source>
        <strain evidence="3">JCM 9651</strain>
    </source>
</reference>
<dbReference type="EMBL" id="BAAAYL010000001">
    <property type="protein sequence ID" value="GAA3379760.1"/>
    <property type="molecule type" value="Genomic_DNA"/>
</dbReference>
<dbReference type="EMBL" id="BAAAYL010000001">
    <property type="protein sequence ID" value="GAA3367932.1"/>
    <property type="molecule type" value="Genomic_DNA"/>
</dbReference>
<dbReference type="Proteomes" id="UP001499990">
    <property type="component" value="Unassembled WGS sequence"/>
</dbReference>
<sequence>MKPFTGSSTLARGGGFFRFGGTGWVNAFATVFRDTLYRWASIRPDTDGSTRLSRRIRSKIHSRDLYTRIS</sequence>
<gene>
    <name evidence="1" type="ORF">GCM10020367_04210</name>
    <name evidence="2" type="ORF">GCM10020367_64640</name>
    <name evidence="3" type="ORF">GCM10020367_71640</name>
</gene>
<keyword evidence="4" id="KW-1185">Reference proteome</keyword>
<protein>
    <submittedName>
        <fullName evidence="3">Uncharacterized protein</fullName>
    </submittedName>
</protein>
<evidence type="ECO:0000313" key="4">
    <source>
        <dbReference type="Proteomes" id="UP001499990"/>
    </source>
</evidence>
<reference evidence="4" key="2">
    <citation type="journal article" date="2019" name="Int. J. Syst. Evol. Microbiol.">
        <title>The Global Catalogue of Microorganisms (GCM) 10K type strain sequencing project: providing services to taxonomists for standard genome sequencing and annotation.</title>
        <authorList>
            <consortium name="The Broad Institute Genomics Platform"/>
            <consortium name="The Broad Institute Genome Sequencing Center for Infectious Disease"/>
            <person name="Wu L."/>
            <person name="Ma J."/>
        </authorList>
    </citation>
    <scope>NUCLEOTIDE SEQUENCE [LARGE SCALE GENOMIC DNA]</scope>
    <source>
        <strain evidence="4">JCM 9651</strain>
    </source>
</reference>
<comment type="caution">
    <text evidence="3">The sequence shown here is derived from an EMBL/GenBank/DDBJ whole genome shotgun (WGS) entry which is preliminary data.</text>
</comment>
<accession>A0ABP6SN60</accession>
<proteinExistence type="predicted"/>